<keyword evidence="1 2" id="KW-0472">Membrane</keyword>
<dbReference type="RefSeq" id="WP_207574738.1">
    <property type="nucleotide sequence ID" value="NZ_JAFNME010000007.1"/>
</dbReference>
<dbReference type="EMBL" id="JAFNME010000007">
    <property type="protein sequence ID" value="MBO1249196.1"/>
    <property type="molecule type" value="Genomic_DNA"/>
</dbReference>
<sequence>MPAANGDDQQRFALGLVFTLVAAVVASVVGFAAQRSGLAVATTVPASATAAAVDATPAPLEPAALAPAAVVLTEQAAVRVDGNKVKFFFAKGKTDVAPGAQEALATVLEGAKAGQRIRISGFHDATGDAALNVELAKRRAVAVRDLLLKLGVDEALLELVKPEHTLANGSNDKARRVEVLLID</sequence>
<dbReference type="Proteomes" id="UP000664731">
    <property type="component" value="Unassembled WGS sequence"/>
</dbReference>
<proteinExistence type="predicted"/>
<evidence type="ECO:0000256" key="2">
    <source>
        <dbReference type="SAM" id="Phobius"/>
    </source>
</evidence>
<comment type="caution">
    <text evidence="4">The sequence shown here is derived from an EMBL/GenBank/DDBJ whole genome shotgun (WGS) entry which is preliminary data.</text>
</comment>
<evidence type="ECO:0000256" key="1">
    <source>
        <dbReference type="PROSITE-ProRule" id="PRU00473"/>
    </source>
</evidence>
<accession>A0A939KD18</accession>
<dbReference type="PANTHER" id="PTHR30329">
    <property type="entry name" value="STATOR ELEMENT OF FLAGELLAR MOTOR COMPLEX"/>
    <property type="match status" value="1"/>
</dbReference>
<dbReference type="Gene3D" id="3.30.1330.60">
    <property type="entry name" value="OmpA-like domain"/>
    <property type="match status" value="1"/>
</dbReference>
<protein>
    <submittedName>
        <fullName evidence="4">OmpA family protein</fullName>
    </submittedName>
</protein>
<dbReference type="Pfam" id="PF00691">
    <property type="entry name" value="OmpA"/>
    <property type="match status" value="1"/>
</dbReference>
<feature type="transmembrane region" description="Helical" evidence="2">
    <location>
        <begin position="12"/>
        <end position="33"/>
    </location>
</feature>
<dbReference type="PANTHER" id="PTHR30329:SF21">
    <property type="entry name" value="LIPOPROTEIN YIAD-RELATED"/>
    <property type="match status" value="1"/>
</dbReference>
<keyword evidence="5" id="KW-1185">Reference proteome</keyword>
<dbReference type="CDD" id="cd07185">
    <property type="entry name" value="OmpA_C-like"/>
    <property type="match status" value="1"/>
</dbReference>
<gene>
    <name evidence="4" type="ORF">J1777_04990</name>
</gene>
<organism evidence="4 5">
    <name type="scientific">Comamonas denitrificans</name>
    <dbReference type="NCBI Taxonomy" id="117506"/>
    <lineage>
        <taxon>Bacteria</taxon>
        <taxon>Pseudomonadati</taxon>
        <taxon>Pseudomonadota</taxon>
        <taxon>Betaproteobacteria</taxon>
        <taxon>Burkholderiales</taxon>
        <taxon>Comamonadaceae</taxon>
        <taxon>Comamonas</taxon>
    </lineage>
</organism>
<dbReference type="InterPro" id="IPR050330">
    <property type="entry name" value="Bact_OuterMem_StrucFunc"/>
</dbReference>
<dbReference type="GO" id="GO:0016020">
    <property type="term" value="C:membrane"/>
    <property type="evidence" value="ECO:0007669"/>
    <property type="project" value="UniProtKB-UniRule"/>
</dbReference>
<keyword evidence="2" id="KW-1133">Transmembrane helix</keyword>
<evidence type="ECO:0000259" key="3">
    <source>
        <dbReference type="PROSITE" id="PS51123"/>
    </source>
</evidence>
<feature type="domain" description="OmpA-like" evidence="3">
    <location>
        <begin position="76"/>
        <end position="183"/>
    </location>
</feature>
<evidence type="ECO:0000313" key="4">
    <source>
        <dbReference type="EMBL" id="MBO1249196.1"/>
    </source>
</evidence>
<name>A0A939KD18_9BURK</name>
<reference evidence="4" key="1">
    <citation type="submission" date="2021-03" db="EMBL/GenBank/DDBJ databases">
        <title>Comamonas denitrificans.</title>
        <authorList>
            <person name="Finster K."/>
        </authorList>
    </citation>
    <scope>NUCLEOTIDE SEQUENCE</scope>
    <source>
        <strain evidence="4">MM2021_4</strain>
    </source>
</reference>
<dbReference type="PROSITE" id="PS51123">
    <property type="entry name" value="OMPA_2"/>
    <property type="match status" value="1"/>
</dbReference>
<evidence type="ECO:0000313" key="5">
    <source>
        <dbReference type="Proteomes" id="UP000664731"/>
    </source>
</evidence>
<dbReference type="InterPro" id="IPR036737">
    <property type="entry name" value="OmpA-like_sf"/>
</dbReference>
<dbReference type="SUPFAM" id="SSF103088">
    <property type="entry name" value="OmpA-like"/>
    <property type="match status" value="1"/>
</dbReference>
<keyword evidence="2" id="KW-0812">Transmembrane</keyword>
<dbReference type="InterPro" id="IPR006665">
    <property type="entry name" value="OmpA-like"/>
</dbReference>
<dbReference type="AlphaFoldDB" id="A0A939KD18"/>